<protein>
    <recommendedName>
        <fullName evidence="1">Putative carbohydrate metabolism domain-containing protein</fullName>
    </recommendedName>
</protein>
<evidence type="ECO:0000259" key="1">
    <source>
        <dbReference type="Pfam" id="PF13201"/>
    </source>
</evidence>
<dbReference type="STRING" id="1203610.HMPREF1536_01607"/>
<name>A0A0F5JLS4_9BACT</name>
<dbReference type="PROSITE" id="PS51257">
    <property type="entry name" value="PROKAR_LIPOPROTEIN"/>
    <property type="match status" value="1"/>
</dbReference>
<dbReference type="HOGENOM" id="CLU_324122_0_0_10"/>
<proteinExistence type="predicted"/>
<evidence type="ECO:0000313" key="2">
    <source>
        <dbReference type="EMBL" id="KKB58728.1"/>
    </source>
</evidence>
<dbReference type="Proteomes" id="UP000033035">
    <property type="component" value="Unassembled WGS sequence"/>
</dbReference>
<dbReference type="PATRIC" id="fig|1203610.3.peg.1646"/>
<gene>
    <name evidence="2" type="ORF">HMPREF1536_01607</name>
</gene>
<keyword evidence="3" id="KW-1185">Reference proteome</keyword>
<evidence type="ECO:0000313" key="3">
    <source>
        <dbReference type="Proteomes" id="UP000033035"/>
    </source>
</evidence>
<dbReference type="EMBL" id="AQHW01000009">
    <property type="protein sequence ID" value="KKB58728.1"/>
    <property type="molecule type" value="Genomic_DNA"/>
</dbReference>
<organism evidence="2 3">
    <name type="scientific">Parabacteroides gordonii MS-1 = DSM 23371</name>
    <dbReference type="NCBI Taxonomy" id="1203610"/>
    <lineage>
        <taxon>Bacteria</taxon>
        <taxon>Pseudomonadati</taxon>
        <taxon>Bacteroidota</taxon>
        <taxon>Bacteroidia</taxon>
        <taxon>Bacteroidales</taxon>
        <taxon>Tannerellaceae</taxon>
        <taxon>Parabacteroides</taxon>
    </lineage>
</organism>
<sequence length="893" mass="99144">MREMEMTKRHSSARTVVLFACISVLIIGLFACDDRKDGSSAHSGKLRLSLTADTTSLKKGVNSNLTKAVSDEFEKFLTVEDYQIRIVTDKDTVKSYDRFDKMPSEIELPEGAYTIVASKGNDLPAAFENPYFEGSTAFTIKEGMSTPLDMTCTLGNVRITAEYTDDFKEAYSDYTALLSSTFATTEFEIAKGETRPAYMQVAKEGTDVAIGIRLKKINAEEEKTYYVPTALKLERRQNVRLVFKTDGEALDGIGLDIVLDDTMEEVALTTKIPDFMWQQVSKPTLSAAGFENGASIEIKTSVFDDELQVGFNIPGGVKSFSVKRWIGDEEEEDAESLDLVTQADEALKQGYCWMVGETENGSLSNARAGYISLLKAIRSLQADPDNPVTYHFVFQAVDATGKAYESNTIRLTVVVQPAGAPFIDEQALALPSEAVEGDELVDVLQASLIAEGLIDEEHTTLTLTSSAGLNEVFRLTNDDERKKLYEGYGIGVEKIADSRLELYVFKSFTTFLTAPKEGGSTTYSLKLHLQDKNGKTDEVTKEIVVKAPNFELVTGNGDAFAKRIVLRTNFLGNENKNKLTYQYLNGSDWTDLPNQSLKKDASGTQWVDTLRNLTPKTKYSVRAIYNRGKVYERISKEVTVETETTGTIPNGGFEGSWYSRTISKMLNGANIIASRVSLTANDPESWATVNVKTFAEESNVNSTYNRVPSTMKYAEGYSGTAVRLRTVGWDNGAGNTVSICRHAAAGKLFLGSYAYDHNANTDTYDYGISFNSRPSYVKAYYKYTPVKGDSFKAWAVVLNREGERESVLGMGELVKGESVTDWEEMCFKINYTNYEKKATHIYVVFSSSSKCSEREDVETDNLKPYLNLGTEVDGYTHHEGSNLYIDNVELIYE</sequence>
<dbReference type="AlphaFoldDB" id="A0A0F5JLS4"/>
<dbReference type="InterPro" id="IPR027840">
    <property type="entry name" value="DUF4493"/>
</dbReference>
<dbReference type="RefSeq" id="WP_081693253.1">
    <property type="nucleotide sequence ID" value="NZ_KQ033919.1"/>
</dbReference>
<feature type="domain" description="Putative carbohydrate metabolism" evidence="1">
    <location>
        <begin position="685"/>
        <end position="786"/>
    </location>
</feature>
<dbReference type="Pfam" id="PF13201">
    <property type="entry name" value="PCMD"/>
    <property type="match status" value="1"/>
</dbReference>
<comment type="caution">
    <text evidence="2">The sequence shown here is derived from an EMBL/GenBank/DDBJ whole genome shotgun (WGS) entry which is preliminary data.</text>
</comment>
<dbReference type="Gene3D" id="2.60.120.890">
    <property type="entry name" value="BT2081, beta-jelly-roll domain"/>
    <property type="match status" value="1"/>
</dbReference>
<dbReference type="Pfam" id="PF14900">
    <property type="entry name" value="DUF4493"/>
    <property type="match status" value="1"/>
</dbReference>
<reference evidence="2 3" key="1">
    <citation type="submission" date="2013-04" db="EMBL/GenBank/DDBJ databases">
        <title>The Genome Sequence of Parabacteroides gordonii DSM 23371.</title>
        <authorList>
            <consortium name="The Broad Institute Genomics Platform"/>
            <person name="Earl A."/>
            <person name="Ward D."/>
            <person name="Feldgarden M."/>
            <person name="Gevers D."/>
            <person name="Martens E."/>
            <person name="Sakamoto M."/>
            <person name="Benno Y."/>
            <person name="Suzuki N."/>
            <person name="Matsunaga N."/>
            <person name="Koshihara K."/>
            <person name="Seki M."/>
            <person name="Komiya H."/>
            <person name="Walker B."/>
            <person name="Young S."/>
            <person name="Zeng Q."/>
            <person name="Gargeya S."/>
            <person name="Fitzgerald M."/>
            <person name="Haas B."/>
            <person name="Abouelleil A."/>
            <person name="Allen A.W."/>
            <person name="Alvarado L."/>
            <person name="Arachchi H.M."/>
            <person name="Berlin A.M."/>
            <person name="Chapman S.B."/>
            <person name="Gainer-Dewar J."/>
            <person name="Goldberg J."/>
            <person name="Griggs A."/>
            <person name="Gujja S."/>
            <person name="Hansen M."/>
            <person name="Howarth C."/>
            <person name="Imamovic A."/>
            <person name="Ireland A."/>
            <person name="Larimer J."/>
            <person name="McCowan C."/>
            <person name="Murphy C."/>
            <person name="Pearson M."/>
            <person name="Poon T.W."/>
            <person name="Priest M."/>
            <person name="Roberts A."/>
            <person name="Saif S."/>
            <person name="Shea T."/>
            <person name="Sisk P."/>
            <person name="Sykes S."/>
            <person name="Wortman J."/>
            <person name="Nusbaum C."/>
            <person name="Birren B."/>
        </authorList>
    </citation>
    <scope>NUCLEOTIDE SEQUENCE [LARGE SCALE GENOMIC DNA]</scope>
    <source>
        <strain evidence="2 3">MS-1</strain>
    </source>
</reference>
<dbReference type="InterPro" id="IPR038653">
    <property type="entry name" value="Put_CMD_sf"/>
</dbReference>
<dbReference type="InterPro" id="IPR025112">
    <property type="entry name" value="PCMD"/>
</dbReference>
<accession>A0A0F5JLS4</accession>